<gene>
    <name evidence="1" type="ORF">ACFQL7_08205</name>
</gene>
<dbReference type="AlphaFoldDB" id="A0ABD5YRG6"/>
<evidence type="ECO:0000313" key="2">
    <source>
        <dbReference type="Proteomes" id="UP001596417"/>
    </source>
</evidence>
<name>A0ABD5YRG6_9EURY</name>
<comment type="caution">
    <text evidence="1">The sequence shown here is derived from an EMBL/GenBank/DDBJ whole genome shotgun (WGS) entry which is preliminary data.</text>
</comment>
<reference evidence="1 2" key="1">
    <citation type="journal article" date="2019" name="Int. J. Syst. Evol. Microbiol.">
        <title>The Global Catalogue of Microorganisms (GCM) 10K type strain sequencing project: providing services to taxonomists for standard genome sequencing and annotation.</title>
        <authorList>
            <consortium name="The Broad Institute Genomics Platform"/>
            <consortium name="The Broad Institute Genome Sequencing Center for Infectious Disease"/>
            <person name="Wu L."/>
            <person name="Ma J."/>
        </authorList>
    </citation>
    <scope>NUCLEOTIDE SEQUENCE [LARGE SCALE GENOMIC DNA]</scope>
    <source>
        <strain evidence="1 2">RDMS1</strain>
    </source>
</reference>
<organism evidence="1 2">
    <name type="scientific">Halocatena marina</name>
    <dbReference type="NCBI Taxonomy" id="2934937"/>
    <lineage>
        <taxon>Archaea</taxon>
        <taxon>Methanobacteriati</taxon>
        <taxon>Methanobacteriota</taxon>
        <taxon>Stenosarchaea group</taxon>
        <taxon>Halobacteria</taxon>
        <taxon>Halobacteriales</taxon>
        <taxon>Natronomonadaceae</taxon>
        <taxon>Halocatena</taxon>
    </lineage>
</organism>
<evidence type="ECO:0000313" key="1">
    <source>
        <dbReference type="EMBL" id="MFC7189841.1"/>
    </source>
</evidence>
<dbReference type="Proteomes" id="UP001596417">
    <property type="component" value="Unassembled WGS sequence"/>
</dbReference>
<sequence length="49" mass="5262">MTNIGDDLIVATHRGNLFVRTATGWREGGTFPVLGPLTGRYTPVTSSVE</sequence>
<dbReference type="EMBL" id="JBHTAX010000001">
    <property type="protein sequence ID" value="MFC7189841.1"/>
    <property type="molecule type" value="Genomic_DNA"/>
</dbReference>
<dbReference type="RefSeq" id="WP_390205260.1">
    <property type="nucleotide sequence ID" value="NZ_JBHSZC010000001.1"/>
</dbReference>
<keyword evidence="2" id="KW-1185">Reference proteome</keyword>
<proteinExistence type="predicted"/>
<protein>
    <submittedName>
        <fullName evidence="1">Uncharacterized protein</fullName>
    </submittedName>
</protein>
<accession>A0ABD5YRG6</accession>